<reference evidence="1 2" key="1">
    <citation type="journal article" date="2018" name="Front. Plant Sci.">
        <title>Red Clover (Trifolium pratense) and Zigzag Clover (T. medium) - A Picture of Genomic Similarities and Differences.</title>
        <authorList>
            <person name="Dluhosova J."/>
            <person name="Istvanek J."/>
            <person name="Nedelnik J."/>
            <person name="Repkova J."/>
        </authorList>
    </citation>
    <scope>NUCLEOTIDE SEQUENCE [LARGE SCALE GENOMIC DNA]</scope>
    <source>
        <strain evidence="2">cv. 10/8</strain>
        <tissue evidence="1">Leaf</tissue>
    </source>
</reference>
<dbReference type="EMBL" id="LXQA010342249">
    <property type="protein sequence ID" value="MCI45300.1"/>
    <property type="molecule type" value="Genomic_DNA"/>
</dbReference>
<dbReference type="Proteomes" id="UP000265520">
    <property type="component" value="Unassembled WGS sequence"/>
</dbReference>
<sequence length="64" mass="6965">MAGRVNGGQRKDIRVGGFDAGKLLGGGGDHVMRLRCNEAYHAQEVDVRWANRGIIATLLDLDMI</sequence>
<dbReference type="AlphaFoldDB" id="A0A392SBG1"/>
<feature type="non-terminal residue" evidence="1">
    <location>
        <position position="64"/>
    </location>
</feature>
<proteinExistence type="predicted"/>
<accession>A0A392SBG1</accession>
<comment type="caution">
    <text evidence="1">The sequence shown here is derived from an EMBL/GenBank/DDBJ whole genome shotgun (WGS) entry which is preliminary data.</text>
</comment>
<keyword evidence="2" id="KW-1185">Reference proteome</keyword>
<organism evidence="1 2">
    <name type="scientific">Trifolium medium</name>
    <dbReference type="NCBI Taxonomy" id="97028"/>
    <lineage>
        <taxon>Eukaryota</taxon>
        <taxon>Viridiplantae</taxon>
        <taxon>Streptophyta</taxon>
        <taxon>Embryophyta</taxon>
        <taxon>Tracheophyta</taxon>
        <taxon>Spermatophyta</taxon>
        <taxon>Magnoliopsida</taxon>
        <taxon>eudicotyledons</taxon>
        <taxon>Gunneridae</taxon>
        <taxon>Pentapetalae</taxon>
        <taxon>rosids</taxon>
        <taxon>fabids</taxon>
        <taxon>Fabales</taxon>
        <taxon>Fabaceae</taxon>
        <taxon>Papilionoideae</taxon>
        <taxon>50 kb inversion clade</taxon>
        <taxon>NPAAA clade</taxon>
        <taxon>Hologalegina</taxon>
        <taxon>IRL clade</taxon>
        <taxon>Trifolieae</taxon>
        <taxon>Trifolium</taxon>
    </lineage>
</organism>
<evidence type="ECO:0000313" key="2">
    <source>
        <dbReference type="Proteomes" id="UP000265520"/>
    </source>
</evidence>
<protein>
    <submittedName>
        <fullName evidence="1">Uncharacterized protein</fullName>
    </submittedName>
</protein>
<name>A0A392SBG1_9FABA</name>
<evidence type="ECO:0000313" key="1">
    <source>
        <dbReference type="EMBL" id="MCI45300.1"/>
    </source>
</evidence>